<evidence type="ECO:0000256" key="2">
    <source>
        <dbReference type="ARBA" id="ARBA00022801"/>
    </source>
</evidence>
<dbReference type="PANTHER" id="PTHR42987:SF4">
    <property type="entry name" value="PROTEASE SOHB-RELATED"/>
    <property type="match status" value="1"/>
</dbReference>
<keyword evidence="2" id="KW-0378">Hydrolase</keyword>
<evidence type="ECO:0000259" key="6">
    <source>
        <dbReference type="Pfam" id="PF01343"/>
    </source>
</evidence>
<dbReference type="Pfam" id="PF08496">
    <property type="entry name" value="Peptidase_S49_N"/>
    <property type="match status" value="1"/>
</dbReference>
<keyword evidence="1 8" id="KW-0645">Protease</keyword>
<keyword evidence="5" id="KW-0812">Transmembrane</keyword>
<gene>
    <name evidence="8" type="ORF">IV203_002140</name>
</gene>
<accession>A0A9K3L8H5</accession>
<keyword evidence="3" id="KW-0720">Serine protease</keyword>
<keyword evidence="9" id="KW-1185">Reference proteome</keyword>
<reference evidence="8" key="1">
    <citation type="journal article" date="2021" name="Sci. Rep.">
        <title>Diploid genomic architecture of Nitzschia inconspicua, an elite biomass production diatom.</title>
        <authorList>
            <person name="Oliver A."/>
            <person name="Podell S."/>
            <person name="Pinowska A."/>
            <person name="Traller J.C."/>
            <person name="Smith S.R."/>
            <person name="McClure R."/>
            <person name="Beliaev A."/>
            <person name="Bohutskyi P."/>
            <person name="Hill E.A."/>
            <person name="Rabines A."/>
            <person name="Zheng H."/>
            <person name="Allen L.Z."/>
            <person name="Kuo A."/>
            <person name="Grigoriev I.V."/>
            <person name="Allen A.E."/>
            <person name="Hazlebeck D."/>
            <person name="Allen E.E."/>
        </authorList>
    </citation>
    <scope>NUCLEOTIDE SEQUENCE</scope>
    <source>
        <strain evidence="8">Hildebrandi</strain>
    </source>
</reference>
<evidence type="ECO:0000313" key="9">
    <source>
        <dbReference type="Proteomes" id="UP000693970"/>
    </source>
</evidence>
<dbReference type="InterPro" id="IPR047272">
    <property type="entry name" value="S49_SppA_C"/>
</dbReference>
<feature type="domain" description="Peptidase S49" evidence="6">
    <location>
        <begin position="346"/>
        <end position="492"/>
    </location>
</feature>
<feature type="domain" description="Peptidase S49 N-terminal proteobacteria" evidence="7">
    <location>
        <begin position="203"/>
        <end position="342"/>
    </location>
</feature>
<sequence>MGRFKPEDFGYDFAVEKEETEALVTTTTCETSKNASISVEVQQPTSTIIADISAQSSTDPSPVTEGDAGYKLYEEKEPPKEAEKEDDDFHYQPEKRYRGGESFIVTDDSSSGGTTINGIACIGALCCCLTVALVIAGGILISYEEYKDSESALLAGAILIVFAVGACLCGCCSLCLGVATDGVNLGSSGSSDSSKGDPNYKEVKVRLRRLNDRYENGCMNAESSLKKVRLDVVGHMKEFKEAVNKEEKTKKEKEKKNMEELEKRVKKDIESGVPVKEIRRKYRPVTFFIDFHGDLMVSKLELLRKQVSVVVSLAKPGHDKCVVSLTSPGGAVSQYGLAASQLVRIRKAGIHLTVCVDSIAASGGYMMASVADQIYAAPFAVVGSIGVVTQIPNFQRFLNEHKVDAYLMTAGNYKRTIDVIGEVTEEGKAKLTEQLDDIHVAFKDHIALARPKLRENIEKVGTGEHWLAVQAKELGLVDEIMTSDEYLERISSECDIIEILEKIQSRKSPLQMFGDGISHAAKSLTNVASQIQSTAEGQSPTPMAIV</sequence>
<dbReference type="InterPro" id="IPR013703">
    <property type="entry name" value="Peptidase_S49_N_proteobac"/>
</dbReference>
<feature type="coiled-coil region" evidence="4">
    <location>
        <begin position="236"/>
        <end position="271"/>
    </location>
</feature>
<evidence type="ECO:0000313" key="8">
    <source>
        <dbReference type="EMBL" id="KAG7357452.1"/>
    </source>
</evidence>
<evidence type="ECO:0000259" key="7">
    <source>
        <dbReference type="Pfam" id="PF08496"/>
    </source>
</evidence>
<evidence type="ECO:0000256" key="3">
    <source>
        <dbReference type="ARBA" id="ARBA00022825"/>
    </source>
</evidence>
<dbReference type="AlphaFoldDB" id="A0A9K3L8H5"/>
<name>A0A9K3L8H5_9STRA</name>
<reference evidence="8" key="2">
    <citation type="submission" date="2021-04" db="EMBL/GenBank/DDBJ databases">
        <authorList>
            <person name="Podell S."/>
        </authorList>
    </citation>
    <scope>NUCLEOTIDE SEQUENCE</scope>
    <source>
        <strain evidence="8">Hildebrandi</strain>
    </source>
</reference>
<dbReference type="GO" id="GO:0006508">
    <property type="term" value="P:proteolysis"/>
    <property type="evidence" value="ECO:0007669"/>
    <property type="project" value="UniProtKB-KW"/>
</dbReference>
<dbReference type="Pfam" id="PF01343">
    <property type="entry name" value="Peptidase_S49"/>
    <property type="match status" value="1"/>
</dbReference>
<comment type="caution">
    <text evidence="8">The sequence shown here is derived from an EMBL/GenBank/DDBJ whole genome shotgun (WGS) entry which is preliminary data.</text>
</comment>
<dbReference type="CDD" id="cd07023">
    <property type="entry name" value="S49_Sppa_N_C"/>
    <property type="match status" value="1"/>
</dbReference>
<proteinExistence type="predicted"/>
<feature type="transmembrane region" description="Helical" evidence="5">
    <location>
        <begin position="153"/>
        <end position="179"/>
    </location>
</feature>
<evidence type="ECO:0000256" key="1">
    <source>
        <dbReference type="ARBA" id="ARBA00022670"/>
    </source>
</evidence>
<dbReference type="InterPro" id="IPR002142">
    <property type="entry name" value="Peptidase_S49"/>
</dbReference>
<evidence type="ECO:0000256" key="5">
    <source>
        <dbReference type="SAM" id="Phobius"/>
    </source>
</evidence>
<dbReference type="PANTHER" id="PTHR42987">
    <property type="entry name" value="PEPTIDASE S49"/>
    <property type="match status" value="1"/>
</dbReference>
<feature type="transmembrane region" description="Helical" evidence="5">
    <location>
        <begin position="116"/>
        <end position="141"/>
    </location>
</feature>
<keyword evidence="4" id="KW-0175">Coiled coil</keyword>
<dbReference type="GO" id="GO:0004252">
    <property type="term" value="F:serine-type endopeptidase activity"/>
    <property type="evidence" value="ECO:0007669"/>
    <property type="project" value="InterPro"/>
</dbReference>
<keyword evidence="5" id="KW-0472">Membrane</keyword>
<dbReference type="NCBIfam" id="NF008745">
    <property type="entry name" value="PRK11778.1"/>
    <property type="match status" value="1"/>
</dbReference>
<protein>
    <submittedName>
        <fullName evidence="8">Protease sohB family protein</fullName>
    </submittedName>
</protein>
<organism evidence="8 9">
    <name type="scientific">Nitzschia inconspicua</name>
    <dbReference type="NCBI Taxonomy" id="303405"/>
    <lineage>
        <taxon>Eukaryota</taxon>
        <taxon>Sar</taxon>
        <taxon>Stramenopiles</taxon>
        <taxon>Ochrophyta</taxon>
        <taxon>Bacillariophyta</taxon>
        <taxon>Bacillariophyceae</taxon>
        <taxon>Bacillariophycidae</taxon>
        <taxon>Bacillariales</taxon>
        <taxon>Bacillariaceae</taxon>
        <taxon>Nitzschia</taxon>
    </lineage>
</organism>
<dbReference type="OrthoDB" id="45421at2759"/>
<dbReference type="Proteomes" id="UP000693970">
    <property type="component" value="Unassembled WGS sequence"/>
</dbReference>
<dbReference type="GO" id="GO:0005886">
    <property type="term" value="C:plasma membrane"/>
    <property type="evidence" value="ECO:0007669"/>
    <property type="project" value="InterPro"/>
</dbReference>
<keyword evidence="5" id="KW-1133">Transmembrane helix</keyword>
<dbReference type="EMBL" id="JAGRRH010000015">
    <property type="protein sequence ID" value="KAG7357452.1"/>
    <property type="molecule type" value="Genomic_DNA"/>
</dbReference>
<evidence type="ECO:0000256" key="4">
    <source>
        <dbReference type="SAM" id="Coils"/>
    </source>
</evidence>